<dbReference type="OrthoDB" id="675330at2"/>
<accession>A0A2N3IIN0</accession>
<organism evidence="1 2">
    <name type="scientific">Raineya orbicola</name>
    <dbReference type="NCBI Taxonomy" id="2016530"/>
    <lineage>
        <taxon>Bacteria</taxon>
        <taxon>Pseudomonadati</taxon>
        <taxon>Bacteroidota</taxon>
        <taxon>Cytophagia</taxon>
        <taxon>Cytophagales</taxon>
        <taxon>Raineyaceae</taxon>
        <taxon>Raineya</taxon>
    </lineage>
</organism>
<dbReference type="EMBL" id="NKXO01000010">
    <property type="protein sequence ID" value="PKQ70185.1"/>
    <property type="molecule type" value="Genomic_DNA"/>
</dbReference>
<keyword evidence="2" id="KW-1185">Reference proteome</keyword>
<sequence length="139" mass="16903">MKKYWIVLWLVSCSFNLLAQERLRERFLQQKKEFVIKRVELNAEQQKKFPALYEEYIFKQAEVQKQIRQLKIETSMLSLSDTEINADIDKMLKLKQQELDLQKEYISKFRGILNPRQMIAMFRAEREFLRIALRALRDD</sequence>
<dbReference type="Proteomes" id="UP000233387">
    <property type="component" value="Unassembled WGS sequence"/>
</dbReference>
<comment type="caution">
    <text evidence="1">The sequence shown here is derived from an EMBL/GenBank/DDBJ whole genome shotgun (WGS) entry which is preliminary data.</text>
</comment>
<name>A0A2N3IIN0_9BACT</name>
<dbReference type="Gene3D" id="1.20.120.1490">
    <property type="match status" value="1"/>
</dbReference>
<evidence type="ECO:0008006" key="3">
    <source>
        <dbReference type="Google" id="ProtNLM"/>
    </source>
</evidence>
<dbReference type="AlphaFoldDB" id="A0A2N3IIN0"/>
<protein>
    <recommendedName>
        <fullName evidence="3">Periplasmic heavy metal sensor</fullName>
    </recommendedName>
</protein>
<evidence type="ECO:0000313" key="2">
    <source>
        <dbReference type="Proteomes" id="UP000233387"/>
    </source>
</evidence>
<gene>
    <name evidence="1" type="ORF">Rain11_0845</name>
</gene>
<evidence type="ECO:0000313" key="1">
    <source>
        <dbReference type="EMBL" id="PKQ70185.1"/>
    </source>
</evidence>
<proteinExistence type="predicted"/>
<dbReference type="RefSeq" id="WP_101358101.1">
    <property type="nucleotide sequence ID" value="NZ_NKXO01000010.1"/>
</dbReference>
<reference evidence="1 2" key="1">
    <citation type="submission" date="2017-06" db="EMBL/GenBank/DDBJ databases">
        <title>Raineya orbicola gen. nov., sp. nov. a slightly thermophilic bacterium of the phylum Bacteroidetes and the description of Raineyaceae fam. nov.</title>
        <authorList>
            <person name="Albuquerque L."/>
            <person name="Polonia A.R.M."/>
            <person name="Barroso C."/>
            <person name="Froufe H.J.C."/>
            <person name="Lage O."/>
            <person name="Lobo-Da-Cunha A."/>
            <person name="Egas C."/>
            <person name="Da Costa M.S."/>
        </authorList>
    </citation>
    <scope>NUCLEOTIDE SEQUENCE [LARGE SCALE GENOMIC DNA]</scope>
    <source>
        <strain evidence="1 2">SPSPC-11</strain>
    </source>
</reference>